<comment type="caution">
    <text evidence="1">The sequence shown here is derived from an EMBL/GenBank/DDBJ whole genome shotgun (WGS) entry which is preliminary data.</text>
</comment>
<evidence type="ECO:0000313" key="1">
    <source>
        <dbReference type="EMBL" id="KAJ8642958.1"/>
    </source>
</evidence>
<reference evidence="1 2" key="1">
    <citation type="journal article" date="2022" name="Hortic Res">
        <title>A haplotype resolved chromosomal level avocado genome allows analysis of novel avocado genes.</title>
        <authorList>
            <person name="Nath O."/>
            <person name="Fletcher S.J."/>
            <person name="Hayward A."/>
            <person name="Shaw L.M."/>
            <person name="Masouleh A.K."/>
            <person name="Furtado A."/>
            <person name="Henry R.J."/>
            <person name="Mitter N."/>
        </authorList>
    </citation>
    <scope>NUCLEOTIDE SEQUENCE [LARGE SCALE GENOMIC DNA]</scope>
    <source>
        <strain evidence="2">cv. Hass</strain>
    </source>
</reference>
<sequence length="114" mass="12458">MGSICKCWWYQVIGNAGNLGKYVVMFWTYGYSTCGTPEKHGRFCATEGKRNEYGLWSGGSAKWVGCESGIHGANYKQMVGRVLCNQLDGGSPRSMRLFGTPTGFTSSDGTHVLL</sequence>
<dbReference type="EMBL" id="CM056810">
    <property type="protein sequence ID" value="KAJ8642958.1"/>
    <property type="molecule type" value="Genomic_DNA"/>
</dbReference>
<organism evidence="1 2">
    <name type="scientific">Persea americana</name>
    <name type="common">Avocado</name>
    <dbReference type="NCBI Taxonomy" id="3435"/>
    <lineage>
        <taxon>Eukaryota</taxon>
        <taxon>Viridiplantae</taxon>
        <taxon>Streptophyta</taxon>
        <taxon>Embryophyta</taxon>
        <taxon>Tracheophyta</taxon>
        <taxon>Spermatophyta</taxon>
        <taxon>Magnoliopsida</taxon>
        <taxon>Magnoliidae</taxon>
        <taxon>Laurales</taxon>
        <taxon>Lauraceae</taxon>
        <taxon>Persea</taxon>
    </lineage>
</organism>
<proteinExistence type="predicted"/>
<keyword evidence="2" id="KW-1185">Reference proteome</keyword>
<dbReference type="Proteomes" id="UP001234297">
    <property type="component" value="Chromosome 2"/>
</dbReference>
<protein>
    <submittedName>
        <fullName evidence="1">Uncharacterized protein</fullName>
    </submittedName>
</protein>
<evidence type="ECO:0000313" key="2">
    <source>
        <dbReference type="Proteomes" id="UP001234297"/>
    </source>
</evidence>
<name>A0ACC2MC00_PERAE</name>
<accession>A0ACC2MC00</accession>
<gene>
    <name evidence="1" type="ORF">MRB53_004706</name>
</gene>